<dbReference type="VEuPathDB" id="VectorBase:AMEM001790"/>
<dbReference type="AlphaFoldDB" id="A0A182UQB1"/>
<accession>A0A182UQB1</accession>
<name>A0A182UQB1_ANOME</name>
<protein>
    <submittedName>
        <fullName evidence="1">Uncharacterized protein</fullName>
    </submittedName>
</protein>
<sequence>MTAPAPARYSTGTEATPTAMHCWFVFNCLLKNATGVLFLHHQRPVSVVACESRKSSQYLQPDVSPTATVPGLFFLRQC</sequence>
<dbReference type="EnsemblMetazoa" id="AMEM001790-RA">
    <property type="protein sequence ID" value="AMEM001790-PA"/>
    <property type="gene ID" value="AMEM001790"/>
</dbReference>
<proteinExistence type="predicted"/>
<dbReference type="Proteomes" id="UP000075903">
    <property type="component" value="Unassembled WGS sequence"/>
</dbReference>
<reference evidence="1" key="1">
    <citation type="submission" date="2020-05" db="UniProtKB">
        <authorList>
            <consortium name="EnsemblMetazoa"/>
        </authorList>
    </citation>
    <scope>IDENTIFICATION</scope>
    <source>
        <strain evidence="1">MAF</strain>
    </source>
</reference>
<organism evidence="1 2">
    <name type="scientific">Anopheles merus</name>
    <name type="common">Mosquito</name>
    <dbReference type="NCBI Taxonomy" id="30066"/>
    <lineage>
        <taxon>Eukaryota</taxon>
        <taxon>Metazoa</taxon>
        <taxon>Ecdysozoa</taxon>
        <taxon>Arthropoda</taxon>
        <taxon>Hexapoda</taxon>
        <taxon>Insecta</taxon>
        <taxon>Pterygota</taxon>
        <taxon>Neoptera</taxon>
        <taxon>Endopterygota</taxon>
        <taxon>Diptera</taxon>
        <taxon>Nematocera</taxon>
        <taxon>Culicoidea</taxon>
        <taxon>Culicidae</taxon>
        <taxon>Anophelinae</taxon>
        <taxon>Anopheles</taxon>
    </lineage>
</organism>
<keyword evidence="2" id="KW-1185">Reference proteome</keyword>
<evidence type="ECO:0000313" key="1">
    <source>
        <dbReference type="EnsemblMetazoa" id="AMEM001790-PA"/>
    </source>
</evidence>
<evidence type="ECO:0000313" key="2">
    <source>
        <dbReference type="Proteomes" id="UP000075903"/>
    </source>
</evidence>